<dbReference type="InterPro" id="IPR015422">
    <property type="entry name" value="PyrdxlP-dep_Trfase_small"/>
</dbReference>
<dbReference type="InterPro" id="IPR050103">
    <property type="entry name" value="Class-III_PLP-dep_AT"/>
</dbReference>
<reference evidence="6 7" key="1">
    <citation type="submission" date="2014-07" db="EMBL/GenBank/DDBJ databases">
        <title>Draft Genome Sequence of Gephyronic Acid Producer, Cystobacter violaceus Strain Cb vi76.</title>
        <authorList>
            <person name="Stevens D.C."/>
            <person name="Young J."/>
            <person name="Carmichael R."/>
            <person name="Tan J."/>
            <person name="Taylor R.E."/>
        </authorList>
    </citation>
    <scope>NUCLEOTIDE SEQUENCE [LARGE SCALE GENOMIC DNA]</scope>
    <source>
        <strain evidence="6 7">Cb vi76</strain>
    </source>
</reference>
<dbReference type="InterPro" id="IPR005814">
    <property type="entry name" value="Aminotrans_3"/>
</dbReference>
<dbReference type="GO" id="GO:0008483">
    <property type="term" value="F:transaminase activity"/>
    <property type="evidence" value="ECO:0007669"/>
    <property type="project" value="UniProtKB-KW"/>
</dbReference>
<comment type="similarity">
    <text evidence="5">Belongs to the class-III pyridoxal-phosphate-dependent aminotransferase family.</text>
</comment>
<protein>
    <submittedName>
        <fullName evidence="6">Acetylornithine aminotransferase</fullName>
    </submittedName>
</protein>
<dbReference type="GO" id="GO:0030170">
    <property type="term" value="F:pyridoxal phosphate binding"/>
    <property type="evidence" value="ECO:0007669"/>
    <property type="project" value="InterPro"/>
</dbReference>
<dbReference type="GO" id="GO:0042802">
    <property type="term" value="F:identical protein binding"/>
    <property type="evidence" value="ECO:0007669"/>
    <property type="project" value="TreeGrafter"/>
</dbReference>
<accession>A0A084SY60</accession>
<dbReference type="Gene3D" id="3.90.1150.10">
    <property type="entry name" value="Aspartate Aminotransferase, domain 1"/>
    <property type="match status" value="1"/>
</dbReference>
<name>A0A084SY60_9BACT</name>
<dbReference type="SUPFAM" id="SSF53383">
    <property type="entry name" value="PLP-dependent transferases"/>
    <property type="match status" value="1"/>
</dbReference>
<dbReference type="Gene3D" id="3.40.640.10">
    <property type="entry name" value="Type I PLP-dependent aspartate aminotransferase-like (Major domain)"/>
    <property type="match status" value="1"/>
</dbReference>
<evidence type="ECO:0000256" key="1">
    <source>
        <dbReference type="ARBA" id="ARBA00001933"/>
    </source>
</evidence>
<evidence type="ECO:0000256" key="4">
    <source>
        <dbReference type="ARBA" id="ARBA00022898"/>
    </source>
</evidence>
<dbReference type="AlphaFoldDB" id="A0A084SY60"/>
<evidence type="ECO:0000313" key="6">
    <source>
        <dbReference type="EMBL" id="KFA93395.1"/>
    </source>
</evidence>
<proteinExistence type="inferred from homology"/>
<dbReference type="RefSeq" id="WP_043392330.1">
    <property type="nucleotide sequence ID" value="NZ_JPMI01000055.1"/>
</dbReference>
<dbReference type="Pfam" id="PF00202">
    <property type="entry name" value="Aminotran_3"/>
    <property type="match status" value="1"/>
</dbReference>
<dbReference type="Proteomes" id="UP000028547">
    <property type="component" value="Unassembled WGS sequence"/>
</dbReference>
<keyword evidence="4 5" id="KW-0663">Pyridoxal phosphate</keyword>
<comment type="caution">
    <text evidence="6">The sequence shown here is derived from an EMBL/GenBank/DDBJ whole genome shotgun (WGS) entry which is preliminary data.</text>
</comment>
<comment type="cofactor">
    <cofactor evidence="1">
        <name>pyridoxal 5'-phosphate</name>
        <dbReference type="ChEBI" id="CHEBI:597326"/>
    </cofactor>
</comment>
<evidence type="ECO:0000256" key="2">
    <source>
        <dbReference type="ARBA" id="ARBA00022576"/>
    </source>
</evidence>
<keyword evidence="3 6" id="KW-0808">Transferase</keyword>
<evidence type="ECO:0000256" key="5">
    <source>
        <dbReference type="RuleBase" id="RU003560"/>
    </source>
</evidence>
<dbReference type="PANTHER" id="PTHR11986:SF79">
    <property type="entry name" value="ACETYLORNITHINE AMINOTRANSFERASE, MITOCHONDRIAL"/>
    <property type="match status" value="1"/>
</dbReference>
<gene>
    <name evidence="6" type="ORF">Q664_09425</name>
</gene>
<organism evidence="6 7">
    <name type="scientific">Archangium violaceum Cb vi76</name>
    <dbReference type="NCBI Taxonomy" id="1406225"/>
    <lineage>
        <taxon>Bacteria</taxon>
        <taxon>Pseudomonadati</taxon>
        <taxon>Myxococcota</taxon>
        <taxon>Myxococcia</taxon>
        <taxon>Myxococcales</taxon>
        <taxon>Cystobacterineae</taxon>
        <taxon>Archangiaceae</taxon>
        <taxon>Archangium</taxon>
    </lineage>
</organism>
<dbReference type="InterPro" id="IPR015421">
    <property type="entry name" value="PyrdxlP-dep_Trfase_major"/>
</dbReference>
<dbReference type="InterPro" id="IPR015424">
    <property type="entry name" value="PyrdxlP-dep_Trfase"/>
</dbReference>
<dbReference type="EMBL" id="JPMI01000055">
    <property type="protein sequence ID" value="KFA93395.1"/>
    <property type="molecule type" value="Genomic_DNA"/>
</dbReference>
<evidence type="ECO:0000313" key="7">
    <source>
        <dbReference type="Proteomes" id="UP000028547"/>
    </source>
</evidence>
<keyword evidence="2 6" id="KW-0032">Aminotransferase</keyword>
<evidence type="ECO:0000256" key="3">
    <source>
        <dbReference type="ARBA" id="ARBA00022679"/>
    </source>
</evidence>
<dbReference type="PANTHER" id="PTHR11986">
    <property type="entry name" value="AMINOTRANSFERASE CLASS III"/>
    <property type="match status" value="1"/>
</dbReference>
<sequence>MKVPAVGEKLSPQDVERLRAGMALQMDHYAGGRLPFSCLQARGLVQHMVPLEGPDAGLVLEVMDASGGYASACLGAGHPRMQQALREGLESTGYVTDELGSLARVQLLEELFGPGGLWADRFPGDQYHASGRNSGSEGLELALRLVLETSFDRRRLSPKAGREGRRTILAFEGAWHGWTGGLLSLLNRRHYRIGLPAPSTEAPYGLDVSFLPYAEPEILERFFAENGSKLSAVFVEPVQGDGGIIVPPPGYLRRLAALCREHEVLLVADEVLTFAKTGQFFGMTDEQGPIPTDITVIGKSLGMGVVSTSMVIARRELSVRSSGAVSTSDLRPLTSAVLRSGLKFLVEERLIERAGPLGEELRGRLKQDVVDVFPELFREVRGLGYMNGIELTDKSAGGLTKLRTRLIESGVFVEFMAGAGKRSHGLRYTFPAMRIAPPLIAGADDLRELVARIQKGVRKFAEGGA</sequence>